<dbReference type="RefSeq" id="WP_380011841.1">
    <property type="nucleotide sequence ID" value="NZ_JBHLYR010000045.1"/>
</dbReference>
<name>A0ABV6B0L5_9DEIO</name>
<comment type="caution">
    <text evidence="1">The sequence shown here is derived from an EMBL/GenBank/DDBJ whole genome shotgun (WGS) entry which is preliminary data.</text>
</comment>
<dbReference type="EMBL" id="JBHLYR010000045">
    <property type="protein sequence ID" value="MFB9993299.1"/>
    <property type="molecule type" value="Genomic_DNA"/>
</dbReference>
<keyword evidence="2" id="KW-1185">Reference proteome</keyword>
<proteinExistence type="predicted"/>
<organism evidence="1 2">
    <name type="scientific">Deinococcus oregonensis</name>
    <dbReference type="NCBI Taxonomy" id="1805970"/>
    <lineage>
        <taxon>Bacteria</taxon>
        <taxon>Thermotogati</taxon>
        <taxon>Deinococcota</taxon>
        <taxon>Deinococci</taxon>
        <taxon>Deinococcales</taxon>
        <taxon>Deinococcaceae</taxon>
        <taxon>Deinococcus</taxon>
    </lineage>
</organism>
<sequence>MKNALPHLQLNDPPSDVAEVVALLLAFPGGTEASPNLSTDTIVEQLVPLSGEQIRRVIEAVTAQANAGNPSALLSDDPEHGMTERWREELMACRARTWPSPDQAGMLVGPHILILTDGQQGVILGAAGARVLGRSMGGSLMLLCQTIVMAEHAVNAQDLGSLRQQRIESASTTLSEIQPIE</sequence>
<gene>
    <name evidence="1" type="ORF">ACFFLM_15100</name>
</gene>
<dbReference type="Proteomes" id="UP001589733">
    <property type="component" value="Unassembled WGS sequence"/>
</dbReference>
<evidence type="ECO:0000313" key="1">
    <source>
        <dbReference type="EMBL" id="MFB9993299.1"/>
    </source>
</evidence>
<accession>A0ABV6B0L5</accession>
<reference evidence="1 2" key="1">
    <citation type="submission" date="2024-09" db="EMBL/GenBank/DDBJ databases">
        <authorList>
            <person name="Sun Q."/>
            <person name="Mori K."/>
        </authorList>
    </citation>
    <scope>NUCLEOTIDE SEQUENCE [LARGE SCALE GENOMIC DNA]</scope>
    <source>
        <strain evidence="1 2">JCM 13503</strain>
    </source>
</reference>
<protein>
    <submittedName>
        <fullName evidence="1">Uncharacterized protein</fullName>
    </submittedName>
</protein>
<evidence type="ECO:0000313" key="2">
    <source>
        <dbReference type="Proteomes" id="UP001589733"/>
    </source>
</evidence>